<evidence type="ECO:0000256" key="7">
    <source>
        <dbReference type="ARBA" id="ARBA00023015"/>
    </source>
</evidence>
<evidence type="ECO:0000256" key="3">
    <source>
        <dbReference type="ARBA" id="ARBA00022723"/>
    </source>
</evidence>
<proteinExistence type="inferred from homology"/>
<dbReference type="GO" id="GO:0008270">
    <property type="term" value="F:zinc ion binding"/>
    <property type="evidence" value="ECO:0007669"/>
    <property type="project" value="UniProtKB-KW"/>
</dbReference>
<keyword evidence="9" id="KW-0804">Transcription</keyword>
<dbReference type="KEGG" id="goe:100903962"/>
<dbReference type="PROSITE" id="PS00028">
    <property type="entry name" value="ZINC_FINGER_C2H2_1"/>
    <property type="match status" value="4"/>
</dbReference>
<keyword evidence="7" id="KW-0805">Transcription regulation</keyword>
<evidence type="ECO:0000256" key="6">
    <source>
        <dbReference type="ARBA" id="ARBA00022833"/>
    </source>
</evidence>
<keyword evidence="3" id="KW-0479">Metal-binding</keyword>
<dbReference type="AlphaFoldDB" id="A0AAJ7SDZ9"/>
<keyword evidence="8" id="KW-0238">DNA-binding</keyword>
<feature type="domain" description="C2H2-type" evidence="12">
    <location>
        <begin position="148"/>
        <end position="176"/>
    </location>
</feature>
<dbReference type="RefSeq" id="XP_028966996.1">
    <property type="nucleotide sequence ID" value="XM_029111163.1"/>
</dbReference>
<dbReference type="InterPro" id="IPR013087">
    <property type="entry name" value="Znf_C2H2_type"/>
</dbReference>
<dbReference type="Pfam" id="PF00096">
    <property type="entry name" value="zf-C2H2"/>
    <property type="match status" value="4"/>
</dbReference>
<comment type="similarity">
    <text evidence="2">Belongs to the krueppel C2H2-type zinc-finger protein family.</text>
</comment>
<dbReference type="SUPFAM" id="SSF57667">
    <property type="entry name" value="beta-beta-alpha zinc fingers"/>
    <property type="match status" value="2"/>
</dbReference>
<dbReference type="Gene3D" id="3.30.160.60">
    <property type="entry name" value="Classic Zinc Finger"/>
    <property type="match status" value="4"/>
</dbReference>
<evidence type="ECO:0000256" key="9">
    <source>
        <dbReference type="ARBA" id="ARBA00023163"/>
    </source>
</evidence>
<keyword evidence="4" id="KW-0677">Repeat</keyword>
<dbReference type="SMART" id="SM00355">
    <property type="entry name" value="ZnF_C2H2"/>
    <property type="match status" value="5"/>
</dbReference>
<keyword evidence="5 11" id="KW-0863">Zinc-finger</keyword>
<evidence type="ECO:0000256" key="2">
    <source>
        <dbReference type="ARBA" id="ARBA00006991"/>
    </source>
</evidence>
<keyword evidence="6" id="KW-0862">Zinc</keyword>
<feature type="domain" description="C2H2-type" evidence="12">
    <location>
        <begin position="230"/>
        <end position="258"/>
    </location>
</feature>
<gene>
    <name evidence="14" type="primary">LOC100903962</name>
</gene>
<evidence type="ECO:0000256" key="8">
    <source>
        <dbReference type="ARBA" id="ARBA00023125"/>
    </source>
</evidence>
<evidence type="ECO:0000256" key="10">
    <source>
        <dbReference type="ARBA" id="ARBA00023242"/>
    </source>
</evidence>
<dbReference type="GeneID" id="100903962"/>
<feature type="domain" description="C2H2-type" evidence="12">
    <location>
        <begin position="116"/>
        <end position="144"/>
    </location>
</feature>
<dbReference type="PROSITE" id="PS50157">
    <property type="entry name" value="ZINC_FINGER_C2H2_2"/>
    <property type="match status" value="5"/>
</dbReference>
<keyword evidence="13" id="KW-1185">Reference proteome</keyword>
<dbReference type="FunFam" id="3.30.160.60:FF:000075">
    <property type="entry name" value="Putative zinc finger protein 536"/>
    <property type="match status" value="1"/>
</dbReference>
<feature type="domain" description="C2H2-type" evidence="12">
    <location>
        <begin position="88"/>
        <end position="115"/>
    </location>
</feature>
<evidence type="ECO:0000256" key="4">
    <source>
        <dbReference type="ARBA" id="ARBA00022737"/>
    </source>
</evidence>
<dbReference type="InterPro" id="IPR036236">
    <property type="entry name" value="Znf_C2H2_sf"/>
</dbReference>
<protein>
    <submittedName>
        <fullName evidence="14">Gastrula zinc finger protein XlCGF8.2DB</fullName>
    </submittedName>
</protein>
<evidence type="ECO:0000259" key="12">
    <source>
        <dbReference type="PROSITE" id="PS50157"/>
    </source>
</evidence>
<dbReference type="Proteomes" id="UP000694867">
    <property type="component" value="Unplaced"/>
</dbReference>
<reference evidence="14" key="1">
    <citation type="submission" date="2025-08" db="UniProtKB">
        <authorList>
            <consortium name="RefSeq"/>
        </authorList>
    </citation>
    <scope>IDENTIFICATION</scope>
</reference>
<evidence type="ECO:0000256" key="11">
    <source>
        <dbReference type="PROSITE-ProRule" id="PRU00042"/>
    </source>
</evidence>
<dbReference type="PANTHER" id="PTHR24379">
    <property type="entry name" value="KRAB AND ZINC FINGER DOMAIN-CONTAINING"/>
    <property type="match status" value="1"/>
</dbReference>
<sequence length="259" mass="29148">MARFRSVTRTPVLLTWLKTTPGSPTGPLTQVQVRATVTTKPSVVVARTPPSAPQAIAQIESDEENPSLAEERRQDFAKSFQRDANGKFNCAFCPYSTEHHGSMKNHQMTHTGEKPYECGTCGKKFIQKGNWRRHELRVHSSSSANKTYQCPQCPESFAELHLMTAHHITAHLSPQGLLANGAFKKDMLSILDATLGTKRKDKTCEVCLKQFASRHDMERHMRVHTREKPFVCPLCSTGFTQKSSLKSHLYTVHNLTQNM</sequence>
<dbReference type="FunFam" id="3.30.160.60:FF:000358">
    <property type="entry name" value="zinc finger protein 24"/>
    <property type="match status" value="1"/>
</dbReference>
<organism evidence="13 14">
    <name type="scientific">Galendromus occidentalis</name>
    <name type="common">western predatory mite</name>
    <dbReference type="NCBI Taxonomy" id="34638"/>
    <lineage>
        <taxon>Eukaryota</taxon>
        <taxon>Metazoa</taxon>
        <taxon>Ecdysozoa</taxon>
        <taxon>Arthropoda</taxon>
        <taxon>Chelicerata</taxon>
        <taxon>Arachnida</taxon>
        <taxon>Acari</taxon>
        <taxon>Parasitiformes</taxon>
        <taxon>Mesostigmata</taxon>
        <taxon>Gamasina</taxon>
        <taxon>Phytoseioidea</taxon>
        <taxon>Phytoseiidae</taxon>
        <taxon>Typhlodrominae</taxon>
        <taxon>Galendromus</taxon>
    </lineage>
</organism>
<evidence type="ECO:0000313" key="14">
    <source>
        <dbReference type="RefSeq" id="XP_028966996.1"/>
    </source>
</evidence>
<name>A0AAJ7SDZ9_9ACAR</name>
<evidence type="ECO:0000313" key="13">
    <source>
        <dbReference type="Proteomes" id="UP000694867"/>
    </source>
</evidence>
<evidence type="ECO:0000256" key="5">
    <source>
        <dbReference type="ARBA" id="ARBA00022771"/>
    </source>
</evidence>
<feature type="domain" description="C2H2-type" evidence="12">
    <location>
        <begin position="202"/>
        <end position="229"/>
    </location>
</feature>
<comment type="subcellular location">
    <subcellularLocation>
        <location evidence="1">Nucleus</location>
    </subcellularLocation>
</comment>
<dbReference type="GO" id="GO:0005634">
    <property type="term" value="C:nucleus"/>
    <property type="evidence" value="ECO:0007669"/>
    <property type="project" value="UniProtKB-SubCell"/>
</dbReference>
<dbReference type="PANTHER" id="PTHR24379:SF121">
    <property type="entry name" value="C2H2-TYPE DOMAIN-CONTAINING PROTEIN"/>
    <property type="match status" value="1"/>
</dbReference>
<keyword evidence="10" id="KW-0539">Nucleus</keyword>
<dbReference type="GO" id="GO:0003677">
    <property type="term" value="F:DNA binding"/>
    <property type="evidence" value="ECO:0007669"/>
    <property type="project" value="UniProtKB-KW"/>
</dbReference>
<evidence type="ECO:0000256" key="1">
    <source>
        <dbReference type="ARBA" id="ARBA00004123"/>
    </source>
</evidence>
<accession>A0AAJ7SDZ9</accession>